<dbReference type="Proteomes" id="UP000638848">
    <property type="component" value="Unassembled WGS sequence"/>
</dbReference>
<reference evidence="2" key="1">
    <citation type="journal article" date="2014" name="Int. J. Syst. Evol. Microbiol.">
        <title>Complete genome sequence of Corynebacterium casei LMG S-19264T (=DSM 44701T), isolated from a smear-ripened cheese.</title>
        <authorList>
            <consortium name="US DOE Joint Genome Institute (JGI-PGF)"/>
            <person name="Walter F."/>
            <person name="Albersmeier A."/>
            <person name="Kalinowski J."/>
            <person name="Ruckert C."/>
        </authorList>
    </citation>
    <scope>NUCLEOTIDE SEQUENCE</scope>
    <source>
        <strain evidence="2">CGMCC 1.12187</strain>
    </source>
</reference>
<reference evidence="2" key="2">
    <citation type="submission" date="2020-09" db="EMBL/GenBank/DDBJ databases">
        <authorList>
            <person name="Sun Q."/>
            <person name="Zhou Y."/>
        </authorList>
    </citation>
    <scope>NUCLEOTIDE SEQUENCE</scope>
    <source>
        <strain evidence="2">CGMCC 1.12187</strain>
    </source>
</reference>
<organism evidence="2 3">
    <name type="scientific">Kocuria dechangensis</name>
    <dbReference type="NCBI Taxonomy" id="1176249"/>
    <lineage>
        <taxon>Bacteria</taxon>
        <taxon>Bacillati</taxon>
        <taxon>Actinomycetota</taxon>
        <taxon>Actinomycetes</taxon>
        <taxon>Micrococcales</taxon>
        <taxon>Micrococcaceae</taxon>
        <taxon>Kocuria</taxon>
    </lineage>
</organism>
<keyword evidence="3" id="KW-1185">Reference proteome</keyword>
<evidence type="ECO:0000313" key="3">
    <source>
        <dbReference type="Proteomes" id="UP000638848"/>
    </source>
</evidence>
<sequence>MAHQSTRRGPDDRGKGRATGGAARSTGHRRSRRLRSEEVKQRPAAPRARKVVAMPSPLPVPARRLPCRRSAA</sequence>
<gene>
    <name evidence="2" type="ORF">GCM10011374_13470</name>
</gene>
<protein>
    <submittedName>
        <fullName evidence="2">Uncharacterized protein</fullName>
    </submittedName>
</protein>
<evidence type="ECO:0000256" key="1">
    <source>
        <dbReference type="SAM" id="MobiDB-lite"/>
    </source>
</evidence>
<dbReference type="EMBL" id="BMEQ01000005">
    <property type="protein sequence ID" value="GGG52049.1"/>
    <property type="molecule type" value="Genomic_DNA"/>
</dbReference>
<accession>A0A917GMS1</accession>
<feature type="region of interest" description="Disordered" evidence="1">
    <location>
        <begin position="1"/>
        <end position="72"/>
    </location>
</feature>
<proteinExistence type="predicted"/>
<comment type="caution">
    <text evidence="2">The sequence shown here is derived from an EMBL/GenBank/DDBJ whole genome shotgun (WGS) entry which is preliminary data.</text>
</comment>
<name>A0A917GMS1_9MICC</name>
<evidence type="ECO:0000313" key="2">
    <source>
        <dbReference type="EMBL" id="GGG52049.1"/>
    </source>
</evidence>
<dbReference type="AlphaFoldDB" id="A0A917GMS1"/>